<feature type="transmembrane region" description="Helical" evidence="1">
    <location>
        <begin position="21"/>
        <end position="42"/>
    </location>
</feature>
<keyword evidence="1" id="KW-1133">Transmembrane helix</keyword>
<proteinExistence type="predicted"/>
<protein>
    <submittedName>
        <fullName evidence="2">Uncharacterized protein</fullName>
    </submittedName>
</protein>
<dbReference type="EMBL" id="WHUT02000001">
    <property type="protein sequence ID" value="NUB43407.1"/>
    <property type="molecule type" value="Genomic_DNA"/>
</dbReference>
<evidence type="ECO:0000256" key="1">
    <source>
        <dbReference type="SAM" id="Phobius"/>
    </source>
</evidence>
<gene>
    <name evidence="2" type="ORF">GEU84_003335</name>
</gene>
<dbReference type="RefSeq" id="WP_152824048.1">
    <property type="nucleotide sequence ID" value="NZ_WHUT02000001.1"/>
</dbReference>
<keyword evidence="1" id="KW-0812">Transmembrane</keyword>
<keyword evidence="1" id="KW-0472">Membrane</keyword>
<keyword evidence="3" id="KW-1185">Reference proteome</keyword>
<name>A0A8X8GUL9_9RHOB</name>
<sequence length="61" mass="6364">MRRRLADLLPTAASLQRRAPAIAGFVFGAALQLVAAGMAMAITSGGLSDNPAPRASVYFQF</sequence>
<comment type="caution">
    <text evidence="2">The sequence shown here is derived from an EMBL/GenBank/DDBJ whole genome shotgun (WGS) entry which is preliminary data.</text>
</comment>
<evidence type="ECO:0000313" key="3">
    <source>
        <dbReference type="Proteomes" id="UP000484076"/>
    </source>
</evidence>
<reference evidence="2" key="1">
    <citation type="submission" date="2020-05" db="EMBL/GenBank/DDBJ databases">
        <title>Fertoebacter nigrum gen. nov., sp. nov., a new member of the family Rhodobacteraceae.</title>
        <authorList>
            <person name="Szuroczki S."/>
            <person name="Abbaszade G."/>
            <person name="Buni D."/>
            <person name="Schumann P."/>
            <person name="Toth E."/>
        </authorList>
    </citation>
    <scope>NUCLEOTIDE SEQUENCE</scope>
    <source>
        <strain evidence="2">RG-N-1a</strain>
    </source>
</reference>
<dbReference type="Proteomes" id="UP000484076">
    <property type="component" value="Unassembled WGS sequence"/>
</dbReference>
<dbReference type="AlphaFoldDB" id="A0A8X8GUL9"/>
<evidence type="ECO:0000313" key="2">
    <source>
        <dbReference type="EMBL" id="NUB43407.1"/>
    </source>
</evidence>
<organism evidence="2 3">
    <name type="scientific">Fertoeibacter niger</name>
    <dbReference type="NCBI Taxonomy" id="2656921"/>
    <lineage>
        <taxon>Bacteria</taxon>
        <taxon>Pseudomonadati</taxon>
        <taxon>Pseudomonadota</taxon>
        <taxon>Alphaproteobacteria</taxon>
        <taxon>Rhodobacterales</taxon>
        <taxon>Paracoccaceae</taxon>
        <taxon>Fertoeibacter</taxon>
    </lineage>
</organism>
<accession>A0A8X8GUL9</accession>